<keyword evidence="1" id="KW-1133">Transmembrane helix</keyword>
<dbReference type="CDD" id="cd14845">
    <property type="entry name" value="L-Ala-D-Glu_peptidase_like"/>
    <property type="match status" value="1"/>
</dbReference>
<dbReference type="EMBL" id="FQXD01000004">
    <property type="protein sequence ID" value="SHH13002.1"/>
    <property type="molecule type" value="Genomic_DNA"/>
</dbReference>
<evidence type="ECO:0000259" key="2">
    <source>
        <dbReference type="Pfam" id="PF13539"/>
    </source>
</evidence>
<evidence type="ECO:0000256" key="1">
    <source>
        <dbReference type="SAM" id="Phobius"/>
    </source>
</evidence>
<name>A0A1M5QG22_9BACI</name>
<organism evidence="3 4">
    <name type="scientific">Virgibacillus chiguensis</name>
    <dbReference type="NCBI Taxonomy" id="411959"/>
    <lineage>
        <taxon>Bacteria</taxon>
        <taxon>Bacillati</taxon>
        <taxon>Bacillota</taxon>
        <taxon>Bacilli</taxon>
        <taxon>Bacillales</taxon>
        <taxon>Bacillaceae</taxon>
        <taxon>Virgibacillus</taxon>
    </lineage>
</organism>
<keyword evidence="1" id="KW-0472">Membrane</keyword>
<dbReference type="Proteomes" id="UP000184079">
    <property type="component" value="Unassembled WGS sequence"/>
</dbReference>
<dbReference type="Pfam" id="PF13539">
    <property type="entry name" value="Peptidase_M15_4"/>
    <property type="match status" value="1"/>
</dbReference>
<dbReference type="InterPro" id="IPR052179">
    <property type="entry name" value="DD-CPase-like"/>
</dbReference>
<reference evidence="4" key="1">
    <citation type="submission" date="2016-11" db="EMBL/GenBank/DDBJ databases">
        <authorList>
            <person name="Varghese N."/>
            <person name="Submissions S."/>
        </authorList>
    </citation>
    <scope>NUCLEOTIDE SEQUENCE [LARGE SCALE GENOMIC DNA]</scope>
    <source>
        <strain evidence="4">CGMCC 1.6496</strain>
    </source>
</reference>
<sequence>MKRIQRTLLPMLIILIGLLILFVIYNQKQTVDIDKEMPTQLHPVVQEKKEAFINKAASRNIEVVITDGLRTIQQQNELYDQGRETEGRTVTNAKGGQSYHNYGLAIDYALRSETGEVIWNIDYDGNGNGKSDWFEAASIAKELGFEWGGDWKRFKDYPHLQMTFGLSINQLQRGIRPDKERE</sequence>
<dbReference type="Gene3D" id="3.30.1380.10">
    <property type="match status" value="1"/>
</dbReference>
<dbReference type="InterPro" id="IPR039561">
    <property type="entry name" value="Peptidase_M15C"/>
</dbReference>
<accession>A0A1M5QG22</accession>
<dbReference type="AlphaFoldDB" id="A0A1M5QG22"/>
<gene>
    <name evidence="3" type="ORF">SAMN05421807_104120</name>
</gene>
<dbReference type="PANTHER" id="PTHR34385">
    <property type="entry name" value="D-ALANYL-D-ALANINE CARBOXYPEPTIDASE"/>
    <property type="match status" value="1"/>
</dbReference>
<keyword evidence="1" id="KW-0812">Transmembrane</keyword>
<evidence type="ECO:0000313" key="4">
    <source>
        <dbReference type="Proteomes" id="UP000184079"/>
    </source>
</evidence>
<keyword evidence="4" id="KW-1185">Reference proteome</keyword>
<feature type="domain" description="Peptidase M15C" evidence="2">
    <location>
        <begin position="92"/>
        <end position="162"/>
    </location>
</feature>
<dbReference type="GO" id="GO:0008233">
    <property type="term" value="F:peptidase activity"/>
    <property type="evidence" value="ECO:0007669"/>
    <property type="project" value="InterPro"/>
</dbReference>
<dbReference type="SUPFAM" id="SSF55166">
    <property type="entry name" value="Hedgehog/DD-peptidase"/>
    <property type="match status" value="1"/>
</dbReference>
<dbReference type="OrthoDB" id="9799970at2"/>
<protein>
    <submittedName>
        <fullName evidence="3">Peptidoglycan L-alanyl-D-glutamate endopeptidase CwlK</fullName>
    </submittedName>
</protein>
<dbReference type="PANTHER" id="PTHR34385:SF1">
    <property type="entry name" value="PEPTIDOGLYCAN L-ALANYL-D-GLUTAMATE ENDOPEPTIDASE CWLK"/>
    <property type="match status" value="1"/>
</dbReference>
<dbReference type="InterPro" id="IPR009045">
    <property type="entry name" value="Zn_M74/Hedgehog-like"/>
</dbReference>
<feature type="transmembrane region" description="Helical" evidence="1">
    <location>
        <begin position="7"/>
        <end position="25"/>
    </location>
</feature>
<proteinExistence type="predicted"/>
<dbReference type="RefSeq" id="WP_073006441.1">
    <property type="nucleotide sequence ID" value="NZ_FQXD01000004.1"/>
</dbReference>
<evidence type="ECO:0000313" key="3">
    <source>
        <dbReference type="EMBL" id="SHH13002.1"/>
    </source>
</evidence>